<dbReference type="Pfam" id="PF18565">
    <property type="entry name" value="Glyco_hydro2_C5"/>
    <property type="match status" value="1"/>
</dbReference>
<dbReference type="Pfam" id="PF02836">
    <property type="entry name" value="Glyco_hydro_2_C"/>
    <property type="match status" value="1"/>
</dbReference>
<evidence type="ECO:0000313" key="10">
    <source>
        <dbReference type="Proteomes" id="UP001202961"/>
    </source>
</evidence>
<feature type="domain" description="Glycosyl hydrolases family 2 sugar binding" evidence="6">
    <location>
        <begin position="66"/>
        <end position="225"/>
    </location>
</feature>
<evidence type="ECO:0000259" key="7">
    <source>
        <dbReference type="Pfam" id="PF16355"/>
    </source>
</evidence>
<evidence type="ECO:0000259" key="6">
    <source>
        <dbReference type="Pfam" id="PF02837"/>
    </source>
</evidence>
<dbReference type="InterPro" id="IPR006102">
    <property type="entry name" value="Ig-like_GH2"/>
</dbReference>
<proteinExistence type="inferred from homology"/>
<dbReference type="Proteomes" id="UP001202961">
    <property type="component" value="Unassembled WGS sequence"/>
</dbReference>
<dbReference type="InterPro" id="IPR006104">
    <property type="entry name" value="Glyco_hydro_2_N"/>
</dbReference>
<keyword evidence="3" id="KW-0326">Glycosidase</keyword>
<dbReference type="Gene3D" id="3.20.20.80">
    <property type="entry name" value="Glycosidases"/>
    <property type="match status" value="1"/>
</dbReference>
<dbReference type="InterPro" id="IPR051913">
    <property type="entry name" value="GH2_Domain-Containing"/>
</dbReference>
<organism evidence="9 10">
    <name type="scientific">Aporhodopirellula aestuarii</name>
    <dbReference type="NCBI Taxonomy" id="2950107"/>
    <lineage>
        <taxon>Bacteria</taxon>
        <taxon>Pseudomonadati</taxon>
        <taxon>Planctomycetota</taxon>
        <taxon>Planctomycetia</taxon>
        <taxon>Pirellulales</taxon>
        <taxon>Pirellulaceae</taxon>
        <taxon>Aporhodopirellula</taxon>
    </lineage>
</organism>
<evidence type="ECO:0000256" key="2">
    <source>
        <dbReference type="ARBA" id="ARBA00022801"/>
    </source>
</evidence>
<dbReference type="InterPro" id="IPR017853">
    <property type="entry name" value="GH"/>
</dbReference>
<dbReference type="InterPro" id="IPR008979">
    <property type="entry name" value="Galactose-bd-like_sf"/>
</dbReference>
<protein>
    <submittedName>
        <fullName evidence="9">DUF4982 domain-containing protein</fullName>
    </submittedName>
</protein>
<feature type="domain" description="Glycoside hydrolase family 2 immunoglobulin-like beta-sandwich" evidence="4">
    <location>
        <begin position="250"/>
        <end position="350"/>
    </location>
</feature>
<dbReference type="Pfam" id="PF02837">
    <property type="entry name" value="Glyco_hydro_2_N"/>
    <property type="match status" value="1"/>
</dbReference>
<dbReference type="Gene3D" id="2.60.40.10">
    <property type="entry name" value="Immunoglobulins"/>
    <property type="match status" value="3"/>
</dbReference>
<sequence>MSAPNLGPDRFGKVAFFAASPALFRSCPPPARGLAFLTLVFLASLLGCDVRADESQGIQATPRKMNLNAGWRFVRDDAKGAESPTFDDSEWTTVSCPHTWNDIDTFDDFGTGGHQGETDLWQGTAWYRKEFSLPADTAGKQIVIEFEGVRQIADVYLNGHHLGQDKTGFIPFGFDLTPYLSKTGKNVLAVKANNTVEPELYAGTTPWHHQNWHPPHGGIYRNVYLHVLDPVHVTLPLYGKLGTEGVYSWTESLSKDRATVGLTAEVENAQQVDADATVTFSLRGHDGEIVACTETIAKIAAGERAKVESSLNVTDPHLWEPDYPYVYTVEVAVSVDGIKRDKSTSPFGFRNYRFDRDTGFWINGHPLKLHGWGQKPIAGWAGLGAGIPNWMHDYTLKLMEEAGGNLIRWGHCAGPAVGVESSDKYGFVTIMPGVDGEKDCHGEAWQIRTAAFRDMIIYYRNHPAICVWEGGNYSVSPSHAAEMKAITQKWDPRGQRYFGFRMSTPEMVESIDLELGTVGRTRAFPSLPVVETEYDRTETPRRVWDKYSPPDFGSLGKLAELNTYNLTSEGFATNAIEEWWTLFGSKPDHSGGANWIFSDGTHGTRQRTDCARATGEVDAVRLPKEAYWALQATWDHEDRVHLIGHWNYPPGSVKPMYAVSKADRAELFVNGKSLGEGQRSFDTLFTWHDVAFEPGEIKVVAFRDGDEVASQVKQTAGEPVAIRLTPITAPGGWRADGSDIALVDFEVVDAQGRRCPTDQARVDFDVSGPGIWRGGYNSGKEDSINHRYLDTECGVNRVSIRSTLQAGEVTVVARRDGLASATLRLKSNPVAIHGGILNTLPPVFETSLPSRPDIDADKLAELSKLRNAPPVALAEATEGDRLFSMFAYTGNGAGGIETPYQHEMLPYSDEARIYIKEVPGYLTNCQVIRTAKNDSAYWAADYIVATAGQDLELFVAHDPKAPLPNWLKGFQKTDDQVLLNRGKLQLYTKRLVKNEGLRIPGNADQGKGRTSHLNMILFCRPVASQ</sequence>
<dbReference type="PANTHER" id="PTHR42732:SF1">
    <property type="entry name" value="BETA-MANNOSIDASE"/>
    <property type="match status" value="1"/>
</dbReference>
<gene>
    <name evidence="9" type="ORF">NB063_26515</name>
</gene>
<dbReference type="Gene3D" id="2.60.120.260">
    <property type="entry name" value="Galactose-binding domain-like"/>
    <property type="match status" value="1"/>
</dbReference>
<dbReference type="InterPro" id="IPR036156">
    <property type="entry name" value="Beta-gal/glucu_dom_sf"/>
</dbReference>
<dbReference type="Pfam" id="PF16355">
    <property type="entry name" value="DUF4982"/>
    <property type="match status" value="1"/>
</dbReference>
<comment type="similarity">
    <text evidence="1">Belongs to the glycosyl hydrolase 2 family.</text>
</comment>
<name>A0ABT0UCI3_9BACT</name>
<dbReference type="SUPFAM" id="SSF51445">
    <property type="entry name" value="(Trans)glycosidases"/>
    <property type="match status" value="1"/>
</dbReference>
<accession>A0ABT0UCI3</accession>
<evidence type="ECO:0000256" key="3">
    <source>
        <dbReference type="ARBA" id="ARBA00023295"/>
    </source>
</evidence>
<keyword evidence="2" id="KW-0378">Hydrolase</keyword>
<keyword evidence="10" id="KW-1185">Reference proteome</keyword>
<feature type="domain" description="Glycoside hydrolase family 2" evidence="8">
    <location>
        <begin position="733"/>
        <end position="823"/>
    </location>
</feature>
<evidence type="ECO:0000313" key="9">
    <source>
        <dbReference type="EMBL" id="MCM2374185.1"/>
    </source>
</evidence>
<feature type="domain" description="Glycoside hydrolase family 2 catalytic" evidence="5">
    <location>
        <begin position="356"/>
        <end position="630"/>
    </location>
</feature>
<reference evidence="9 10" key="1">
    <citation type="journal article" date="2022" name="Syst. Appl. Microbiol.">
        <title>Rhodopirellula aestuarii sp. nov., a novel member of the genus Rhodopirellula isolated from brackish sediments collected in the Tagus River estuary, Portugal.</title>
        <authorList>
            <person name="Vitorino I.R."/>
            <person name="Klimek D."/>
            <person name="Calusinska M."/>
            <person name="Lobo-da-Cunha A."/>
            <person name="Vasconcelos V."/>
            <person name="Lage O.M."/>
        </authorList>
    </citation>
    <scope>NUCLEOTIDE SEQUENCE [LARGE SCALE GENOMIC DNA]</scope>
    <source>
        <strain evidence="9 10">ICT_H3.1</strain>
    </source>
</reference>
<evidence type="ECO:0000259" key="5">
    <source>
        <dbReference type="Pfam" id="PF02836"/>
    </source>
</evidence>
<evidence type="ECO:0000259" key="8">
    <source>
        <dbReference type="Pfam" id="PF18565"/>
    </source>
</evidence>
<dbReference type="EMBL" id="JAMQBK010000081">
    <property type="protein sequence ID" value="MCM2374185.1"/>
    <property type="molecule type" value="Genomic_DNA"/>
</dbReference>
<dbReference type="InterPro" id="IPR013783">
    <property type="entry name" value="Ig-like_fold"/>
</dbReference>
<dbReference type="SUPFAM" id="SSF49785">
    <property type="entry name" value="Galactose-binding domain-like"/>
    <property type="match status" value="1"/>
</dbReference>
<comment type="caution">
    <text evidence="9">The sequence shown here is derived from an EMBL/GenBank/DDBJ whole genome shotgun (WGS) entry which is preliminary data.</text>
</comment>
<dbReference type="RefSeq" id="WP_250932075.1">
    <property type="nucleotide sequence ID" value="NZ_JAMQBK010000081.1"/>
</dbReference>
<dbReference type="SUPFAM" id="SSF49303">
    <property type="entry name" value="beta-Galactosidase/glucuronidase domain"/>
    <property type="match status" value="1"/>
</dbReference>
<dbReference type="InterPro" id="IPR032311">
    <property type="entry name" value="DUF4982"/>
</dbReference>
<evidence type="ECO:0000256" key="1">
    <source>
        <dbReference type="ARBA" id="ARBA00007401"/>
    </source>
</evidence>
<dbReference type="InterPro" id="IPR006103">
    <property type="entry name" value="Glyco_hydro_2_cat"/>
</dbReference>
<evidence type="ECO:0000259" key="4">
    <source>
        <dbReference type="Pfam" id="PF00703"/>
    </source>
</evidence>
<feature type="domain" description="DUF4982" evidence="7">
    <location>
        <begin position="651"/>
        <end position="709"/>
    </location>
</feature>
<dbReference type="Pfam" id="PF00703">
    <property type="entry name" value="Glyco_hydro_2"/>
    <property type="match status" value="1"/>
</dbReference>
<dbReference type="PANTHER" id="PTHR42732">
    <property type="entry name" value="BETA-GALACTOSIDASE"/>
    <property type="match status" value="1"/>
</dbReference>
<dbReference type="InterPro" id="IPR040605">
    <property type="entry name" value="Glyco_hydro2_dom5"/>
</dbReference>